<proteinExistence type="predicted"/>
<protein>
    <submittedName>
        <fullName evidence="2">Uncharacterized protein</fullName>
    </submittedName>
</protein>
<accession>A0A8H3YU40</accession>
<dbReference type="EMBL" id="WNWS01000374">
    <property type="protein sequence ID" value="KAE9969236.1"/>
    <property type="molecule type" value="Genomic_DNA"/>
</dbReference>
<organism evidence="2 3">
    <name type="scientific">Venturia inaequalis</name>
    <name type="common">Apple scab fungus</name>
    <dbReference type="NCBI Taxonomy" id="5025"/>
    <lineage>
        <taxon>Eukaryota</taxon>
        <taxon>Fungi</taxon>
        <taxon>Dikarya</taxon>
        <taxon>Ascomycota</taxon>
        <taxon>Pezizomycotina</taxon>
        <taxon>Dothideomycetes</taxon>
        <taxon>Pleosporomycetidae</taxon>
        <taxon>Venturiales</taxon>
        <taxon>Venturiaceae</taxon>
        <taxon>Venturia</taxon>
    </lineage>
</organism>
<reference evidence="2 3" key="1">
    <citation type="submission" date="2018-12" db="EMBL/GenBank/DDBJ databases">
        <title>Venturia inaequalis Genome Resource.</title>
        <authorList>
            <person name="Lichtner F.J."/>
        </authorList>
    </citation>
    <scope>NUCLEOTIDE SEQUENCE [LARGE SCALE GENOMIC DNA]</scope>
    <source>
        <strain evidence="2 3">120213</strain>
    </source>
</reference>
<dbReference type="Proteomes" id="UP000447873">
    <property type="component" value="Unassembled WGS sequence"/>
</dbReference>
<name>A0A8H3YU40_VENIN</name>
<sequence length="67" mass="7596">MGRLVGSLNPSRDISVVQRTFDDDDDKDEDEDKSEDEDEVEYKDDNNKPLSTLLQIFGPTRPPSTPL</sequence>
<feature type="region of interest" description="Disordered" evidence="1">
    <location>
        <begin position="1"/>
        <end position="67"/>
    </location>
</feature>
<feature type="compositionally biased region" description="Acidic residues" evidence="1">
    <location>
        <begin position="22"/>
        <end position="42"/>
    </location>
</feature>
<evidence type="ECO:0000313" key="2">
    <source>
        <dbReference type="EMBL" id="KAE9969236.1"/>
    </source>
</evidence>
<gene>
    <name evidence="2" type="ORF">EG328_006991</name>
</gene>
<comment type="caution">
    <text evidence="2">The sequence shown here is derived from an EMBL/GenBank/DDBJ whole genome shotgun (WGS) entry which is preliminary data.</text>
</comment>
<evidence type="ECO:0000256" key="1">
    <source>
        <dbReference type="SAM" id="MobiDB-lite"/>
    </source>
</evidence>
<dbReference type="AlphaFoldDB" id="A0A8H3YU40"/>
<evidence type="ECO:0000313" key="3">
    <source>
        <dbReference type="Proteomes" id="UP000447873"/>
    </source>
</evidence>